<proteinExistence type="predicted"/>
<dbReference type="eggNOG" id="ENOG502SEQJ">
    <property type="taxonomic scope" value="Eukaryota"/>
</dbReference>
<dbReference type="Proteomes" id="UP000007148">
    <property type="component" value="Unassembled WGS sequence"/>
</dbReference>
<dbReference type="HOGENOM" id="CLU_150191_1_0_1"/>
<accession>G4TPM2</accession>
<dbReference type="EMBL" id="CAFZ01000213">
    <property type="protein sequence ID" value="CCA73265.1"/>
    <property type="molecule type" value="Genomic_DNA"/>
</dbReference>
<protein>
    <submittedName>
        <fullName evidence="1">Uncharacterized protein</fullName>
    </submittedName>
</protein>
<dbReference type="OMA" id="FQAMQDQ"/>
<sequence length="99" mass="11409">MVWWKQNKTEQRASNPEEDLKSFIAKAPTAKYTFDSERGAPESELCRQPDGNVSKECRMIHMKSTRLFEAMQNLGFYCALPLNPGKTHMECIPMPKELD</sequence>
<name>G4TPM2_SERID</name>
<keyword evidence="2" id="KW-1185">Reference proteome</keyword>
<evidence type="ECO:0000313" key="1">
    <source>
        <dbReference type="EMBL" id="CCA73265.1"/>
    </source>
</evidence>
<organism evidence="1 2">
    <name type="scientific">Serendipita indica (strain DSM 11827)</name>
    <name type="common">Root endophyte fungus</name>
    <name type="synonym">Piriformospora indica</name>
    <dbReference type="NCBI Taxonomy" id="1109443"/>
    <lineage>
        <taxon>Eukaryota</taxon>
        <taxon>Fungi</taxon>
        <taxon>Dikarya</taxon>
        <taxon>Basidiomycota</taxon>
        <taxon>Agaricomycotina</taxon>
        <taxon>Agaricomycetes</taxon>
        <taxon>Sebacinales</taxon>
        <taxon>Serendipitaceae</taxon>
        <taxon>Serendipita</taxon>
    </lineage>
</organism>
<evidence type="ECO:0000313" key="2">
    <source>
        <dbReference type="Proteomes" id="UP000007148"/>
    </source>
</evidence>
<dbReference type="AlphaFoldDB" id="G4TPM2"/>
<gene>
    <name evidence="1" type="ORF">PIIN_07220</name>
</gene>
<dbReference type="OrthoDB" id="5277092at2759"/>
<comment type="caution">
    <text evidence="1">The sequence shown here is derived from an EMBL/GenBank/DDBJ whole genome shotgun (WGS) entry which is preliminary data.</text>
</comment>
<dbReference type="InParanoid" id="G4TPM2"/>
<reference evidence="1 2" key="1">
    <citation type="journal article" date="2011" name="PLoS Pathog.">
        <title>Endophytic Life Strategies Decoded by Genome and Transcriptome Analyses of the Mutualistic Root Symbiont Piriformospora indica.</title>
        <authorList>
            <person name="Zuccaro A."/>
            <person name="Lahrmann U."/>
            <person name="Guldener U."/>
            <person name="Langen G."/>
            <person name="Pfiffi S."/>
            <person name="Biedenkopf D."/>
            <person name="Wong P."/>
            <person name="Samans B."/>
            <person name="Grimm C."/>
            <person name="Basiewicz M."/>
            <person name="Murat C."/>
            <person name="Martin F."/>
            <person name="Kogel K.H."/>
        </authorList>
    </citation>
    <scope>NUCLEOTIDE SEQUENCE [LARGE SCALE GENOMIC DNA]</scope>
    <source>
        <strain evidence="1 2">DSM 11827</strain>
    </source>
</reference>